<organism evidence="23 24">
    <name type="scientific">Pseudoxanthomonas dokdonensis</name>
    <dbReference type="NCBI Taxonomy" id="344882"/>
    <lineage>
        <taxon>Bacteria</taxon>
        <taxon>Pseudomonadati</taxon>
        <taxon>Pseudomonadota</taxon>
        <taxon>Gammaproteobacteria</taxon>
        <taxon>Lysobacterales</taxon>
        <taxon>Lysobacteraceae</taxon>
        <taxon>Pseudoxanthomonas</taxon>
    </lineage>
</organism>
<dbReference type="PANTHER" id="PTHR45339">
    <property type="entry name" value="HYBRID SIGNAL TRANSDUCTION HISTIDINE KINASE J"/>
    <property type="match status" value="1"/>
</dbReference>
<dbReference type="STRING" id="344882.ABB29_02240"/>
<keyword evidence="11" id="KW-1133">Transmembrane helix</keyword>
<comment type="catalytic activity">
    <reaction evidence="1">
        <text>ATP + protein L-histidine = ADP + protein N-phospho-L-histidine.</text>
        <dbReference type="EC" id="2.7.13.3"/>
    </reaction>
</comment>
<dbReference type="Gene3D" id="1.10.287.130">
    <property type="match status" value="1"/>
</dbReference>
<dbReference type="Gene3D" id="3.30.565.10">
    <property type="entry name" value="Histidine kinase-like ATPase, C-terminal domain"/>
    <property type="match status" value="1"/>
</dbReference>
<feature type="modified residue" description="4-aspartylphosphate" evidence="18">
    <location>
        <position position="588"/>
    </location>
</feature>
<dbReference type="Pfam" id="PF00072">
    <property type="entry name" value="Response_reg"/>
    <property type="match status" value="1"/>
</dbReference>
<feature type="region of interest" description="Disordered" evidence="19">
    <location>
        <begin position="669"/>
        <end position="691"/>
    </location>
</feature>
<protein>
    <recommendedName>
        <fullName evidence="16">Sensory/regulatory protein RpfC</fullName>
        <ecNumber evidence="3">2.7.13.3</ecNumber>
    </recommendedName>
</protein>
<evidence type="ECO:0000313" key="24">
    <source>
        <dbReference type="Proteomes" id="UP000052052"/>
    </source>
</evidence>
<dbReference type="InterPro" id="IPR036097">
    <property type="entry name" value="HisK_dim/P_sf"/>
</dbReference>
<dbReference type="PRINTS" id="PR00344">
    <property type="entry name" value="BCTRLSENSOR"/>
</dbReference>
<dbReference type="InterPro" id="IPR011006">
    <property type="entry name" value="CheY-like_superfamily"/>
</dbReference>
<feature type="modified residue" description="4-aspartylphosphate" evidence="18">
    <location>
        <position position="408"/>
    </location>
</feature>
<dbReference type="SUPFAM" id="SSF47226">
    <property type="entry name" value="Histidine-containing phosphotransfer domain, HPT domain"/>
    <property type="match status" value="1"/>
</dbReference>
<dbReference type="SMART" id="SM00388">
    <property type="entry name" value="HisKA"/>
    <property type="match status" value="1"/>
</dbReference>
<evidence type="ECO:0000256" key="11">
    <source>
        <dbReference type="ARBA" id="ARBA00022989"/>
    </source>
</evidence>
<dbReference type="CDD" id="cd00088">
    <property type="entry name" value="HPT"/>
    <property type="match status" value="1"/>
</dbReference>
<keyword evidence="10" id="KW-0067">ATP-binding</keyword>
<dbReference type="Pfam" id="PF02518">
    <property type="entry name" value="HATPase_c"/>
    <property type="match status" value="1"/>
</dbReference>
<dbReference type="OrthoDB" id="9797243at2"/>
<dbReference type="InterPro" id="IPR001789">
    <property type="entry name" value="Sig_transdc_resp-reg_receiver"/>
</dbReference>
<dbReference type="FunFam" id="1.10.287.130:FF:000002">
    <property type="entry name" value="Two-component osmosensing histidine kinase"/>
    <property type="match status" value="1"/>
</dbReference>
<dbReference type="GO" id="GO:0005524">
    <property type="term" value="F:ATP binding"/>
    <property type="evidence" value="ECO:0007669"/>
    <property type="project" value="UniProtKB-KW"/>
</dbReference>
<feature type="domain" description="HPt" evidence="22">
    <location>
        <begin position="710"/>
        <end position="803"/>
    </location>
</feature>
<evidence type="ECO:0000256" key="19">
    <source>
        <dbReference type="SAM" id="MobiDB-lite"/>
    </source>
</evidence>
<dbReference type="CDD" id="cd16922">
    <property type="entry name" value="HATPase_EvgS-ArcB-TorS-like"/>
    <property type="match status" value="1"/>
</dbReference>
<reference evidence="23 24" key="1">
    <citation type="submission" date="2015-05" db="EMBL/GenBank/DDBJ databases">
        <title>Genome sequencing and analysis of members of genus Stenotrophomonas.</title>
        <authorList>
            <person name="Patil P.P."/>
            <person name="Midha S."/>
            <person name="Patil P.B."/>
        </authorList>
    </citation>
    <scope>NUCLEOTIDE SEQUENCE [LARGE SCALE GENOMIC DNA]</scope>
    <source>
        <strain evidence="23 24">DSM 21858</strain>
    </source>
</reference>
<dbReference type="PROSITE" id="PS50110">
    <property type="entry name" value="RESPONSE_REGULATORY"/>
    <property type="match status" value="2"/>
</dbReference>
<dbReference type="GO" id="GO:0000155">
    <property type="term" value="F:phosphorelay sensor kinase activity"/>
    <property type="evidence" value="ECO:0007669"/>
    <property type="project" value="InterPro"/>
</dbReference>
<keyword evidence="12" id="KW-0902">Two-component regulatory system</keyword>
<dbReference type="InterPro" id="IPR036641">
    <property type="entry name" value="HPT_dom_sf"/>
</dbReference>
<dbReference type="GO" id="GO:0005886">
    <property type="term" value="C:plasma membrane"/>
    <property type="evidence" value="ECO:0007669"/>
    <property type="project" value="UniProtKB-SubCell"/>
</dbReference>
<feature type="compositionally biased region" description="Low complexity" evidence="19">
    <location>
        <begin position="508"/>
        <end position="526"/>
    </location>
</feature>
<dbReference type="Pfam" id="PF00512">
    <property type="entry name" value="HisKA"/>
    <property type="match status" value="1"/>
</dbReference>
<comment type="subcellular location">
    <subcellularLocation>
        <location evidence="2">Cell inner membrane</location>
        <topology evidence="2">Multi-pass membrane protein</topology>
    </subcellularLocation>
</comment>
<dbReference type="AlphaFoldDB" id="A0A0R0D202"/>
<evidence type="ECO:0000256" key="15">
    <source>
        <dbReference type="ARBA" id="ARBA00064003"/>
    </source>
</evidence>
<dbReference type="CDD" id="cd17546">
    <property type="entry name" value="REC_hyHK_CKI1_RcsC-like"/>
    <property type="match status" value="1"/>
</dbReference>
<evidence type="ECO:0000259" key="22">
    <source>
        <dbReference type="PROSITE" id="PS50894"/>
    </source>
</evidence>
<evidence type="ECO:0000256" key="9">
    <source>
        <dbReference type="ARBA" id="ARBA00022777"/>
    </source>
</evidence>
<keyword evidence="8" id="KW-0547">Nucleotide-binding</keyword>
<evidence type="ECO:0000313" key="23">
    <source>
        <dbReference type="EMBL" id="KRG71603.1"/>
    </source>
</evidence>
<dbReference type="CDD" id="cd00082">
    <property type="entry name" value="HisKA"/>
    <property type="match status" value="1"/>
</dbReference>
<dbReference type="SMART" id="SM00387">
    <property type="entry name" value="HATPase_c"/>
    <property type="match status" value="1"/>
</dbReference>
<evidence type="ECO:0000256" key="6">
    <source>
        <dbReference type="ARBA" id="ARBA00022679"/>
    </source>
</evidence>
<keyword evidence="6" id="KW-0808">Transferase</keyword>
<dbReference type="SMART" id="SM00073">
    <property type="entry name" value="HPT"/>
    <property type="match status" value="1"/>
</dbReference>
<dbReference type="InterPro" id="IPR036890">
    <property type="entry name" value="HATPase_C_sf"/>
</dbReference>
<feature type="region of interest" description="Disordered" evidence="19">
    <location>
        <begin position="474"/>
        <end position="496"/>
    </location>
</feature>
<evidence type="ECO:0000256" key="8">
    <source>
        <dbReference type="ARBA" id="ARBA00022741"/>
    </source>
</evidence>
<dbReference type="EMBL" id="LDJL01000002">
    <property type="protein sequence ID" value="KRG71603.1"/>
    <property type="molecule type" value="Genomic_DNA"/>
</dbReference>
<evidence type="ECO:0000256" key="1">
    <source>
        <dbReference type="ARBA" id="ARBA00000085"/>
    </source>
</evidence>
<keyword evidence="9 23" id="KW-0418">Kinase</keyword>
<feature type="domain" description="Histidine kinase" evidence="20">
    <location>
        <begin position="116"/>
        <end position="337"/>
    </location>
</feature>
<dbReference type="SMART" id="SM00448">
    <property type="entry name" value="REC"/>
    <property type="match status" value="1"/>
</dbReference>
<evidence type="ECO:0000256" key="2">
    <source>
        <dbReference type="ARBA" id="ARBA00004429"/>
    </source>
</evidence>
<dbReference type="FunFam" id="3.30.565.10:FF:000010">
    <property type="entry name" value="Sensor histidine kinase RcsC"/>
    <property type="match status" value="1"/>
</dbReference>
<evidence type="ECO:0000256" key="12">
    <source>
        <dbReference type="ARBA" id="ARBA00023012"/>
    </source>
</evidence>
<evidence type="ECO:0000256" key="3">
    <source>
        <dbReference type="ARBA" id="ARBA00012438"/>
    </source>
</evidence>
<keyword evidence="7" id="KW-0812">Transmembrane</keyword>
<evidence type="ECO:0000259" key="21">
    <source>
        <dbReference type="PROSITE" id="PS50110"/>
    </source>
</evidence>
<keyword evidence="5 18" id="KW-0597">Phosphoprotein</keyword>
<evidence type="ECO:0000256" key="14">
    <source>
        <dbReference type="ARBA" id="ARBA00023136"/>
    </source>
</evidence>
<evidence type="ECO:0000256" key="13">
    <source>
        <dbReference type="ARBA" id="ARBA00023026"/>
    </source>
</evidence>
<comment type="caution">
    <text evidence="23">The sequence shown here is derived from an EMBL/GenBank/DDBJ whole genome shotgun (WGS) entry which is preliminary data.</text>
</comment>
<evidence type="ECO:0000256" key="10">
    <source>
        <dbReference type="ARBA" id="ARBA00022840"/>
    </source>
</evidence>
<evidence type="ECO:0000256" key="7">
    <source>
        <dbReference type="ARBA" id="ARBA00022692"/>
    </source>
</evidence>
<dbReference type="Proteomes" id="UP000052052">
    <property type="component" value="Unassembled WGS sequence"/>
</dbReference>
<dbReference type="SUPFAM" id="SSF47384">
    <property type="entry name" value="Homodimeric domain of signal transducing histidine kinase"/>
    <property type="match status" value="1"/>
</dbReference>
<evidence type="ECO:0000256" key="18">
    <source>
        <dbReference type="PROSITE-ProRule" id="PRU00169"/>
    </source>
</evidence>
<keyword evidence="14" id="KW-0472">Membrane</keyword>
<dbReference type="InterPro" id="IPR003661">
    <property type="entry name" value="HisK_dim/P_dom"/>
</dbReference>
<dbReference type="EC" id="2.7.13.3" evidence="3"/>
<evidence type="ECO:0000256" key="16">
    <source>
        <dbReference type="ARBA" id="ARBA00068150"/>
    </source>
</evidence>
<dbReference type="InterPro" id="IPR005467">
    <property type="entry name" value="His_kinase_dom"/>
</dbReference>
<dbReference type="PANTHER" id="PTHR45339:SF1">
    <property type="entry name" value="HYBRID SIGNAL TRANSDUCTION HISTIDINE KINASE J"/>
    <property type="match status" value="1"/>
</dbReference>
<dbReference type="InterPro" id="IPR004358">
    <property type="entry name" value="Sig_transdc_His_kin-like_C"/>
</dbReference>
<proteinExistence type="predicted"/>
<dbReference type="SUPFAM" id="SSF52172">
    <property type="entry name" value="CheY-like"/>
    <property type="match status" value="1"/>
</dbReference>
<evidence type="ECO:0000256" key="17">
    <source>
        <dbReference type="PROSITE-ProRule" id="PRU00110"/>
    </source>
</evidence>
<gene>
    <name evidence="23" type="ORF">ABB29_02240</name>
</gene>
<dbReference type="SUPFAM" id="SSF55874">
    <property type="entry name" value="ATPase domain of HSP90 chaperone/DNA topoisomerase II/histidine kinase"/>
    <property type="match status" value="1"/>
</dbReference>
<dbReference type="Gene3D" id="1.20.120.160">
    <property type="entry name" value="HPT domain"/>
    <property type="match status" value="1"/>
</dbReference>
<dbReference type="InterPro" id="IPR008207">
    <property type="entry name" value="Sig_transdc_His_kin_Hpt_dom"/>
</dbReference>
<keyword evidence="24" id="KW-1185">Reference proteome</keyword>
<dbReference type="PROSITE" id="PS50894">
    <property type="entry name" value="HPT"/>
    <property type="match status" value="1"/>
</dbReference>
<feature type="region of interest" description="Disordered" evidence="19">
    <location>
        <begin position="508"/>
        <end position="532"/>
    </location>
</feature>
<evidence type="ECO:0000259" key="20">
    <source>
        <dbReference type="PROSITE" id="PS50109"/>
    </source>
</evidence>
<comment type="subunit">
    <text evidence="15">At low DSF concentrations, interacts with RpfF.</text>
</comment>
<feature type="domain" description="Response regulatory" evidence="21">
    <location>
        <begin position="539"/>
        <end position="658"/>
    </location>
</feature>
<feature type="domain" description="Response regulatory" evidence="21">
    <location>
        <begin position="354"/>
        <end position="471"/>
    </location>
</feature>
<evidence type="ECO:0000256" key="4">
    <source>
        <dbReference type="ARBA" id="ARBA00022475"/>
    </source>
</evidence>
<accession>A0A0R0D202</accession>
<dbReference type="InterPro" id="IPR003594">
    <property type="entry name" value="HATPase_dom"/>
</dbReference>
<keyword evidence="13" id="KW-0843">Virulence</keyword>
<name>A0A0R0D202_9GAMM</name>
<keyword evidence="4" id="KW-1003">Cell membrane</keyword>
<feature type="compositionally biased region" description="Low complexity" evidence="19">
    <location>
        <begin position="675"/>
        <end position="687"/>
    </location>
</feature>
<feature type="modified residue" description="Phosphohistidine" evidence="17">
    <location>
        <position position="749"/>
    </location>
</feature>
<dbReference type="PROSITE" id="PS50109">
    <property type="entry name" value="HIS_KIN"/>
    <property type="match status" value="1"/>
</dbReference>
<dbReference type="Gene3D" id="3.40.50.2300">
    <property type="match status" value="1"/>
</dbReference>
<sequence>MAAPGRSAVAIVVALLAAATASVAAALWLLRLPGPWSWLCLGGALMAALASLAGLLQARRAHHAYQQTHEKLLGLQAEHQALQRELHQHGALEQELLRAKRAAESAVLAKGEFLATMSHEIRTPLNGIVPMLDMLGRAKLAPEQRELLDTAKDSSHQLLRIVDDILDYSKLEADKLELEITAFNLRELLDGVLQLMHRPADSKGLRLSLQLDPAVRLPVRGDPVRLRQVLSNLVGNAIKFTERGGVTVVVRRMGETPAQHQLRFEVRDTGIGIEPAAQARLFRSFTQADTSTTRLYGGTGLGLAICKRIVDLMGGSINVSSELGQGSTFWFEVPLLKIVGDLKPRDMLAADGGRVLLVTHDARLRQRMTLLLGNWGMQPSVVESTQEALDRLRTSPAAGKPYMAVLADLASVRTSARALHRALARSGNPRTPRLIWLYGDETVDDELKADTTLLPRQTPDQDLHSALLDRSVQARSQSEVDFAEPARRTPPLLRPVAPLPSATLAARNTTTATSATAEATSNTGAAQSPAASVDDTPARLLLVEDNPVNLLVAQKLLSSLGFDCVSESNGDRALKRMAAEAFDLVFMDCQMPVLDGYTATRFWRQREAEYGSQRLPIIAMTANAMAGDRQRCIDAGMDDYLAKPVSRDQLESCLQRWLPGKVEFSLRRAPAADKASASSETANTASNPPAMNPQIAVLDPAMLEELREIAGDETSQIITLFLSDAPQLISTLERGAASANMELMREAAHTLKSSSANVGAMALSAAAKRVELGARALKLERPAVAVALVIAEYARARMALQGYAMAHLGQPLGQKQV</sequence>
<dbReference type="Pfam" id="PF01627">
    <property type="entry name" value="Hpt"/>
    <property type="match status" value="1"/>
</dbReference>
<dbReference type="PATRIC" id="fig|344882.3.peg.1653"/>
<evidence type="ECO:0000256" key="5">
    <source>
        <dbReference type="ARBA" id="ARBA00022553"/>
    </source>
</evidence>